<feature type="transmembrane region" description="Helical" evidence="1">
    <location>
        <begin position="45"/>
        <end position="63"/>
    </location>
</feature>
<sequence>MQNQAETEDTRAFWNDVDPKVVTDLNAQQKQAIYVAVQRRGNARHAADIRLSLFGYFLVVLFGRERRSQNRLKNERTRRPVVTFNNLLLIAVLWGSLIYTLYSLLPHAIKGLLSLFL</sequence>
<organism evidence="2 3">
    <name type="scientific">Roseibium sediminicola</name>
    <dbReference type="NCBI Taxonomy" id="2933272"/>
    <lineage>
        <taxon>Bacteria</taxon>
        <taxon>Pseudomonadati</taxon>
        <taxon>Pseudomonadota</taxon>
        <taxon>Alphaproteobacteria</taxon>
        <taxon>Hyphomicrobiales</taxon>
        <taxon>Stappiaceae</taxon>
        <taxon>Roseibium</taxon>
    </lineage>
</organism>
<name>A0ABT0H310_9HYPH</name>
<evidence type="ECO:0000256" key="1">
    <source>
        <dbReference type="SAM" id="Phobius"/>
    </source>
</evidence>
<reference evidence="2" key="1">
    <citation type="submission" date="2022-04" db="EMBL/GenBank/DDBJ databases">
        <title>Roseibium sp. CAU 1639 isolated from mud.</title>
        <authorList>
            <person name="Kim W."/>
        </authorList>
    </citation>
    <scope>NUCLEOTIDE SEQUENCE</scope>
    <source>
        <strain evidence="2">CAU 1639</strain>
    </source>
</reference>
<evidence type="ECO:0000313" key="3">
    <source>
        <dbReference type="Proteomes" id="UP001431221"/>
    </source>
</evidence>
<accession>A0ABT0H310</accession>
<dbReference type="Proteomes" id="UP001431221">
    <property type="component" value="Unassembled WGS sequence"/>
</dbReference>
<protein>
    <submittedName>
        <fullName evidence="2">Uncharacterized protein</fullName>
    </submittedName>
</protein>
<feature type="transmembrane region" description="Helical" evidence="1">
    <location>
        <begin position="84"/>
        <end position="105"/>
    </location>
</feature>
<dbReference type="RefSeq" id="WP_248160052.1">
    <property type="nucleotide sequence ID" value="NZ_JALNMJ010000041.1"/>
</dbReference>
<comment type="caution">
    <text evidence="2">The sequence shown here is derived from an EMBL/GenBank/DDBJ whole genome shotgun (WGS) entry which is preliminary data.</text>
</comment>
<keyword evidence="3" id="KW-1185">Reference proteome</keyword>
<keyword evidence="1" id="KW-0812">Transmembrane</keyword>
<proteinExistence type="predicted"/>
<gene>
    <name evidence="2" type="ORF">M0H32_28350</name>
</gene>
<dbReference type="EMBL" id="JALNMJ010000041">
    <property type="protein sequence ID" value="MCK7616083.1"/>
    <property type="molecule type" value="Genomic_DNA"/>
</dbReference>
<keyword evidence="1" id="KW-1133">Transmembrane helix</keyword>
<keyword evidence="1" id="KW-0472">Membrane</keyword>
<evidence type="ECO:0000313" key="2">
    <source>
        <dbReference type="EMBL" id="MCK7616083.1"/>
    </source>
</evidence>